<name>A0A8T9MSH1_9NEIS</name>
<gene>
    <name evidence="1" type="ORF">LVJ77_00205</name>
</gene>
<reference evidence="1" key="2">
    <citation type="submission" date="2024-09" db="EMBL/GenBank/DDBJ databases">
        <authorList>
            <person name="Veyrier F.J."/>
        </authorList>
    </citation>
    <scope>NUCLEOTIDE SEQUENCE</scope>
    <source>
        <strain evidence="1">17694</strain>
    </source>
</reference>
<accession>A0A8T9MSH1</accession>
<reference evidence="1" key="1">
    <citation type="journal article" date="2022" name="Res Sq">
        <title>Evolution of multicellular longitudinally dividing oral cavity symbionts (Neisseriaceae).</title>
        <authorList>
            <person name="Nyongesa S."/>
            <person name="Weber P."/>
            <person name="Bernet E."/>
            <person name="Pullido F."/>
            <person name="Nieckarz M."/>
            <person name="Delaby M."/>
            <person name="Nieves C."/>
            <person name="Viehboeck T."/>
            <person name="Krause N."/>
            <person name="Rivera-Millot A."/>
            <person name="Nakamura A."/>
            <person name="Vischer N."/>
            <person name="VanNieuwenhze M."/>
            <person name="Brun Y."/>
            <person name="Cava F."/>
            <person name="Bulgheresi S."/>
            <person name="Veyrier F."/>
        </authorList>
    </citation>
    <scope>NUCLEOTIDE SEQUENCE</scope>
    <source>
        <strain evidence="1">17694</strain>
    </source>
</reference>
<proteinExistence type="predicted"/>
<keyword evidence="2" id="KW-1185">Reference proteome</keyword>
<dbReference type="Proteomes" id="UP000831534">
    <property type="component" value="Chromosome"/>
</dbReference>
<evidence type="ECO:0000313" key="1">
    <source>
        <dbReference type="EMBL" id="UOP04850.1"/>
    </source>
</evidence>
<sequence>MSSFTYAAVFSAHFGLKNRFAKQLMIRPGVRYGFERQADIAVIPAQAGIHFATLATICFINILCAELDSRLRGNGGVV</sequence>
<dbReference type="KEGG" id="ckh:LVJ77_00205"/>
<dbReference type="RefSeq" id="WP_156900766.1">
    <property type="nucleotide sequence ID" value="NZ_CP091521.1"/>
</dbReference>
<protein>
    <submittedName>
        <fullName evidence="1">Uncharacterized protein</fullName>
    </submittedName>
</protein>
<dbReference type="AlphaFoldDB" id="A0A8T9MSH1"/>
<evidence type="ECO:0000313" key="2">
    <source>
        <dbReference type="Proteomes" id="UP000831534"/>
    </source>
</evidence>
<organism evidence="1 2">
    <name type="scientific">Conchiformibius kuhniae</name>
    <dbReference type="NCBI Taxonomy" id="211502"/>
    <lineage>
        <taxon>Bacteria</taxon>
        <taxon>Pseudomonadati</taxon>
        <taxon>Pseudomonadota</taxon>
        <taxon>Betaproteobacteria</taxon>
        <taxon>Neisseriales</taxon>
        <taxon>Neisseriaceae</taxon>
        <taxon>Conchiformibius</taxon>
    </lineage>
</organism>
<dbReference type="EMBL" id="CP091521">
    <property type="protein sequence ID" value="UOP04850.1"/>
    <property type="molecule type" value="Genomic_DNA"/>
</dbReference>